<dbReference type="InterPro" id="IPR022441">
    <property type="entry name" value="Para_beta_helix_rpt-2"/>
</dbReference>
<reference evidence="6 7" key="1">
    <citation type="submission" date="2016-05" db="EMBL/GenBank/DDBJ databases">
        <title>Paenibacillus oryzae. sp. nov., isolated from the rice root.</title>
        <authorList>
            <person name="Zhang J."/>
            <person name="Zhang X."/>
        </authorList>
    </citation>
    <scope>NUCLEOTIDE SEQUENCE [LARGE SCALE GENOMIC DNA]</scope>
    <source>
        <strain evidence="6 7">1DrF-4</strain>
    </source>
</reference>
<feature type="domain" description="Carbohydrate-binding/sugar hydrolysis" evidence="5">
    <location>
        <begin position="189"/>
        <end position="331"/>
    </location>
</feature>
<evidence type="ECO:0000259" key="5">
    <source>
        <dbReference type="SMART" id="SM00722"/>
    </source>
</evidence>
<evidence type="ECO:0000256" key="3">
    <source>
        <dbReference type="ARBA" id="ARBA00022786"/>
    </source>
</evidence>
<feature type="transmembrane region" description="Helical" evidence="4">
    <location>
        <begin position="397"/>
        <end position="417"/>
    </location>
</feature>
<evidence type="ECO:0000313" key="6">
    <source>
        <dbReference type="EMBL" id="OBR66240.1"/>
    </source>
</evidence>
<dbReference type="InterPro" id="IPR051550">
    <property type="entry name" value="SCF-Subunits/Alg-Epimerases"/>
</dbReference>
<dbReference type="InterPro" id="IPR007742">
    <property type="entry name" value="NosD_dom"/>
</dbReference>
<dbReference type="AlphaFoldDB" id="A0A1A5YLI3"/>
<dbReference type="InterPro" id="IPR011050">
    <property type="entry name" value="Pectin_lyase_fold/virulence"/>
</dbReference>
<dbReference type="PANTHER" id="PTHR22990">
    <property type="entry name" value="F-BOX ONLY PROTEIN"/>
    <property type="match status" value="1"/>
</dbReference>
<dbReference type="SUPFAM" id="SSF51126">
    <property type="entry name" value="Pectin lyase-like"/>
    <property type="match status" value="1"/>
</dbReference>
<keyword evidence="2" id="KW-0677">Repeat</keyword>
<name>A0A1A5YLI3_9BACL</name>
<dbReference type="NCBIfam" id="TIGR03804">
    <property type="entry name" value="para_beta_helix"/>
    <property type="match status" value="3"/>
</dbReference>
<dbReference type="SMART" id="SM00710">
    <property type="entry name" value="PbH1"/>
    <property type="match status" value="9"/>
</dbReference>
<feature type="domain" description="Carbohydrate-binding/sugar hydrolysis" evidence="5">
    <location>
        <begin position="20"/>
        <end position="188"/>
    </location>
</feature>
<keyword evidence="3" id="KW-0833">Ubl conjugation pathway</keyword>
<dbReference type="InterPro" id="IPR012334">
    <property type="entry name" value="Pectin_lyas_fold"/>
</dbReference>
<evidence type="ECO:0000256" key="1">
    <source>
        <dbReference type="ARBA" id="ARBA00004906"/>
    </source>
</evidence>
<dbReference type="Pfam" id="PF05048">
    <property type="entry name" value="NosD"/>
    <property type="match status" value="1"/>
</dbReference>
<dbReference type="Proteomes" id="UP000092024">
    <property type="component" value="Unassembled WGS sequence"/>
</dbReference>
<organism evidence="6 7">
    <name type="scientific">Paenibacillus oryzae</name>
    <dbReference type="NCBI Taxonomy" id="1844972"/>
    <lineage>
        <taxon>Bacteria</taxon>
        <taxon>Bacillati</taxon>
        <taxon>Bacillota</taxon>
        <taxon>Bacilli</taxon>
        <taxon>Bacillales</taxon>
        <taxon>Paenibacillaceae</taxon>
        <taxon>Paenibacillus</taxon>
    </lineage>
</organism>
<dbReference type="InterPro" id="IPR006633">
    <property type="entry name" value="Carb-bd_sugar_hydrolysis-dom"/>
</dbReference>
<keyword evidence="7" id="KW-1185">Reference proteome</keyword>
<dbReference type="InterPro" id="IPR006626">
    <property type="entry name" value="PbH1"/>
</dbReference>
<evidence type="ECO:0000256" key="2">
    <source>
        <dbReference type="ARBA" id="ARBA00022737"/>
    </source>
</evidence>
<keyword evidence="4" id="KW-0472">Membrane</keyword>
<dbReference type="STRING" id="1844972.A7K91_20965"/>
<protein>
    <submittedName>
        <fullName evidence="6">ABC transporter substrate-binding protein</fullName>
    </submittedName>
</protein>
<comment type="pathway">
    <text evidence="1">Protein modification; protein ubiquitination.</text>
</comment>
<gene>
    <name evidence="6" type="ORF">A7K91_20965</name>
</gene>
<keyword evidence="4" id="KW-1133">Transmembrane helix</keyword>
<dbReference type="PANTHER" id="PTHR22990:SF15">
    <property type="entry name" value="F-BOX ONLY PROTEIN 10"/>
    <property type="match status" value="1"/>
</dbReference>
<sequence length="422" mass="45396">MQNHQKHQEHKELQALLDAAKPGDSLILKEGVYEGPVVIDKRIVLRADKPGGVILRNNSSRPALSIQGDGVEVEGLSIQDISVKENATVLVSGQRVILAGLHILTGADGIAIRDAHDGTIKDTVIQWAPKGVRQANKGNGIDLYNAHRWTLTGNEITDVHDGIYMENSDDALVSGNVLRLSRYGVHCMYTKGTVIENNEGDRNVTGAMVMTARQVSVVGNTFTKQSENVNSQGILLYDAHETSVKDNRVDGNRVGLYIEQSTLNKVAGNSVSYNFIGLQLLESDDNEITGNGFVGNVADAQARGSRSNSISGNYWDGFQGIDADGDGSSDISYAINPFFQGLTQKRPPFQLFFQSPGMVFLEGLYGGDSSGWARDSAPLMAPSPESLQSAERSEGDAASALLGLALLGCASLLFFGMRRVVQ</sequence>
<dbReference type="Gene3D" id="2.160.20.10">
    <property type="entry name" value="Single-stranded right-handed beta-helix, Pectin lyase-like"/>
    <property type="match status" value="2"/>
</dbReference>
<evidence type="ECO:0000313" key="7">
    <source>
        <dbReference type="Proteomes" id="UP000092024"/>
    </source>
</evidence>
<dbReference type="EMBL" id="LYPA01000050">
    <property type="protein sequence ID" value="OBR66240.1"/>
    <property type="molecule type" value="Genomic_DNA"/>
</dbReference>
<keyword evidence="4" id="KW-0812">Transmembrane</keyword>
<proteinExistence type="predicted"/>
<dbReference type="SMART" id="SM00722">
    <property type="entry name" value="CASH"/>
    <property type="match status" value="2"/>
</dbReference>
<accession>A0A1A5YLI3</accession>
<evidence type="ECO:0000256" key="4">
    <source>
        <dbReference type="SAM" id="Phobius"/>
    </source>
</evidence>
<comment type="caution">
    <text evidence="6">The sequence shown here is derived from an EMBL/GenBank/DDBJ whole genome shotgun (WGS) entry which is preliminary data.</text>
</comment>